<evidence type="ECO:0000256" key="4">
    <source>
        <dbReference type="ARBA" id="ARBA00022737"/>
    </source>
</evidence>
<evidence type="ECO:0000313" key="8">
    <source>
        <dbReference type="EMBL" id="KAI9633726.1"/>
    </source>
</evidence>
<feature type="compositionally biased region" description="Polar residues" evidence="7">
    <location>
        <begin position="38"/>
        <end position="47"/>
    </location>
</feature>
<dbReference type="InterPro" id="IPR001680">
    <property type="entry name" value="WD40_rpt"/>
</dbReference>
<feature type="region of interest" description="Disordered" evidence="7">
    <location>
        <begin position="174"/>
        <end position="221"/>
    </location>
</feature>
<dbReference type="GO" id="GO:0005868">
    <property type="term" value="C:cytoplasmic dynein complex"/>
    <property type="evidence" value="ECO:0007669"/>
    <property type="project" value="TreeGrafter"/>
</dbReference>
<comment type="caution">
    <text evidence="8">The sequence shown here is derived from an EMBL/GenBank/DDBJ whole genome shotgun (WGS) entry which is preliminary data.</text>
</comment>
<dbReference type="InterPro" id="IPR050687">
    <property type="entry name" value="Dynein_IC"/>
</dbReference>
<feature type="compositionally biased region" description="Polar residues" evidence="7">
    <location>
        <begin position="174"/>
        <end position="189"/>
    </location>
</feature>
<evidence type="ECO:0000313" key="9">
    <source>
        <dbReference type="Proteomes" id="UP001164286"/>
    </source>
</evidence>
<dbReference type="SMART" id="SM00320">
    <property type="entry name" value="WD40"/>
    <property type="match status" value="7"/>
</dbReference>
<evidence type="ECO:0000256" key="6">
    <source>
        <dbReference type="SAM" id="Coils"/>
    </source>
</evidence>
<dbReference type="GO" id="GO:0045504">
    <property type="term" value="F:dynein heavy chain binding"/>
    <property type="evidence" value="ECO:0007669"/>
    <property type="project" value="TreeGrafter"/>
</dbReference>
<name>A0AA38H443_9TREE</name>
<dbReference type="FunFam" id="2.130.10.10:FF:000414">
    <property type="entry name" value="Cytoplasmic dynein intermediate chain"/>
    <property type="match status" value="1"/>
</dbReference>
<keyword evidence="4" id="KW-0677">Repeat</keyword>
<dbReference type="Pfam" id="PF00400">
    <property type="entry name" value="WD40"/>
    <property type="match status" value="2"/>
</dbReference>
<dbReference type="GeneID" id="77728180"/>
<evidence type="ECO:0000256" key="7">
    <source>
        <dbReference type="SAM" id="MobiDB-lite"/>
    </source>
</evidence>
<dbReference type="GO" id="GO:0010970">
    <property type="term" value="P:transport along microtubule"/>
    <property type="evidence" value="ECO:0007669"/>
    <property type="project" value="TreeGrafter"/>
</dbReference>
<dbReference type="PANTHER" id="PTHR12442">
    <property type="entry name" value="DYNEIN INTERMEDIATE CHAIN"/>
    <property type="match status" value="1"/>
</dbReference>
<evidence type="ECO:0000256" key="2">
    <source>
        <dbReference type="ARBA" id="ARBA00022490"/>
    </source>
</evidence>
<dbReference type="GO" id="GO:0005737">
    <property type="term" value="C:cytoplasm"/>
    <property type="evidence" value="ECO:0007669"/>
    <property type="project" value="UniProtKB-SubCell"/>
</dbReference>
<dbReference type="FunFam" id="2.130.10.10:FF:001070">
    <property type="entry name" value="Dynein intermediate chain, cytosolic"/>
    <property type="match status" value="1"/>
</dbReference>
<reference evidence="8" key="1">
    <citation type="journal article" date="2022" name="G3 (Bethesda)">
        <title>High quality genome of the basidiomycete yeast Dioszegia hungarica PDD-24b-2 isolated from cloud water.</title>
        <authorList>
            <person name="Jarrige D."/>
            <person name="Haridas S."/>
            <person name="Bleykasten-Grosshans C."/>
            <person name="Joly M."/>
            <person name="Nadalig T."/>
            <person name="Sancelme M."/>
            <person name="Vuilleumier S."/>
            <person name="Grigoriev I.V."/>
            <person name="Amato P."/>
            <person name="Bringel F."/>
        </authorList>
    </citation>
    <scope>NUCLEOTIDE SEQUENCE</scope>
    <source>
        <strain evidence="8">PDD-24b-2</strain>
    </source>
</reference>
<evidence type="ECO:0000256" key="1">
    <source>
        <dbReference type="ARBA" id="ARBA00004496"/>
    </source>
</evidence>
<feature type="region of interest" description="Disordered" evidence="7">
    <location>
        <begin position="27"/>
        <end position="137"/>
    </location>
</feature>
<feature type="repeat" description="WD" evidence="5">
    <location>
        <begin position="522"/>
        <end position="559"/>
    </location>
</feature>
<protein>
    <submittedName>
        <fullName evidence="8">Dynein intermediate chain</fullName>
    </submittedName>
</protein>
<dbReference type="InterPro" id="IPR015943">
    <property type="entry name" value="WD40/YVTN_repeat-like_dom_sf"/>
</dbReference>
<dbReference type="SUPFAM" id="SSF50978">
    <property type="entry name" value="WD40 repeat-like"/>
    <property type="match status" value="1"/>
</dbReference>
<dbReference type="EMBL" id="JAKWFO010000008">
    <property type="protein sequence ID" value="KAI9633726.1"/>
    <property type="molecule type" value="Genomic_DNA"/>
</dbReference>
<dbReference type="GO" id="GO:0045503">
    <property type="term" value="F:dynein light chain binding"/>
    <property type="evidence" value="ECO:0007669"/>
    <property type="project" value="TreeGrafter"/>
</dbReference>
<dbReference type="RefSeq" id="XP_052943503.1">
    <property type="nucleotide sequence ID" value="XM_053088975.1"/>
</dbReference>
<dbReference type="Proteomes" id="UP001164286">
    <property type="component" value="Unassembled WGS sequence"/>
</dbReference>
<feature type="coiled-coil region" evidence="6">
    <location>
        <begin position="221"/>
        <end position="255"/>
    </location>
</feature>
<keyword evidence="2" id="KW-0963">Cytoplasm</keyword>
<evidence type="ECO:0000256" key="3">
    <source>
        <dbReference type="ARBA" id="ARBA00022574"/>
    </source>
</evidence>
<dbReference type="AlphaFoldDB" id="A0AA38H443"/>
<gene>
    <name evidence="8" type="ORF">MKK02DRAFT_34592</name>
</gene>
<dbReference type="Gene3D" id="2.130.10.10">
    <property type="entry name" value="YVTN repeat-like/Quinoprotein amine dehydrogenase"/>
    <property type="match status" value="2"/>
</dbReference>
<accession>A0AA38H443</accession>
<evidence type="ECO:0000256" key="5">
    <source>
        <dbReference type="PROSITE-ProRule" id="PRU00221"/>
    </source>
</evidence>
<dbReference type="InterPro" id="IPR036322">
    <property type="entry name" value="WD40_repeat_dom_sf"/>
</dbReference>
<proteinExistence type="predicted"/>
<organism evidence="8 9">
    <name type="scientific">Dioszegia hungarica</name>
    <dbReference type="NCBI Taxonomy" id="4972"/>
    <lineage>
        <taxon>Eukaryota</taxon>
        <taxon>Fungi</taxon>
        <taxon>Dikarya</taxon>
        <taxon>Basidiomycota</taxon>
        <taxon>Agaricomycotina</taxon>
        <taxon>Tremellomycetes</taxon>
        <taxon>Tremellales</taxon>
        <taxon>Bulleribasidiaceae</taxon>
        <taxon>Dioszegia</taxon>
    </lineage>
</organism>
<dbReference type="PANTHER" id="PTHR12442:SF22">
    <property type="entry name" value="CYTOPLASMIC DYNEIN 1 INTERMEDIATE CHAIN-RELATED"/>
    <property type="match status" value="1"/>
</dbReference>
<dbReference type="PROSITE" id="PS50082">
    <property type="entry name" value="WD_REPEATS_2"/>
    <property type="match status" value="1"/>
</dbReference>
<keyword evidence="6" id="KW-0175">Coiled coil</keyword>
<keyword evidence="9" id="KW-1185">Reference proteome</keyword>
<feature type="compositionally biased region" description="Polar residues" evidence="7">
    <location>
        <begin position="67"/>
        <end position="91"/>
    </location>
</feature>
<keyword evidence="3 5" id="KW-0853">WD repeat</keyword>
<comment type="subcellular location">
    <subcellularLocation>
        <location evidence="1">Cytoplasm</location>
    </subcellularLocation>
</comment>
<feature type="compositionally biased region" description="Basic and acidic residues" evidence="7">
    <location>
        <begin position="195"/>
        <end position="221"/>
    </location>
</feature>
<sequence length="724" mass="78509">MADRRRQEIDEKRAKLAELRRARDERKALLAQAESAPGPSQSTPLTTSRKDVNDLVDSLLQRPASPYASTPGRSTPLQFPNPARASSSLGQAVNGVSTPPGSVPPTPSGRISRLSNGSGGQGRERLDSGLANPADVIRERAASPLSSGVDYVDHSAELYELPTKAKPAPVLYSKSTQTASMSTGTSTSDIESDGEDGRAGDGARRERRDGGSGRETEDEMRRRILEEIEKERGEVEKEIKELKEREEKLGDLTSEQKQAIFTAPDFSAFIEASTRIAQRALSDGYDYVKDYTIGLDGAFDDADGQKVKLVCTFSDERWTAGRSVTGLDWSSKFPELLAASYNKNPAAPNDPDGIVAIWNLHLLERPEFIFHSPSDILSISFSPFHPTLVFGGSYSGQVLLWDTRAKHLPVLKTPLSASGHTYPIYSMKMVGTQNANSLVSASTDGLVCSWLADMLAQPQEALPLTVPNHSKTDEVSITALDFPHSETSTFWVGTEEGSIYQANRYDQPSRKAGISTSAGDIYRGHAGPVTGLHFHPSTGSIDFGDLFLTSSVDWSVKLWRAGAGGKGAAQKAASQPAAPAYSRSASERVVSTSKEAAVGQQSLHSFESADDYVFDVKWHPHHPAMFGAVDGSGKFDLWNLNQDTEVPHISTTVSPRALNKLAWDRTPLSRKAAVGGADGKVYVYELAEKLVQPRDSEWVDMQRQRSARGIEPAIGQRDGANPLL</sequence>